<comment type="cofactor">
    <cofactor evidence="1">
        <name>a divalent metal cation</name>
        <dbReference type="ChEBI" id="CHEBI:60240"/>
    </cofactor>
</comment>
<dbReference type="InterPro" id="IPR027806">
    <property type="entry name" value="HARBI1_dom"/>
</dbReference>
<feature type="domain" description="DDE Tnp4" evidence="4">
    <location>
        <begin position="105"/>
        <end position="267"/>
    </location>
</feature>
<dbReference type="InterPro" id="IPR025161">
    <property type="entry name" value="IS402-like_dom"/>
</dbReference>
<sequence length="271" mass="31252">MFNKYSSGVKYSNNKKNISPYLAFGNSWDNTKVKLHQVVKAIIFRLKTGCQWREIPIKQFFRVKYSWNSIYAHYRKWCKDGSWEKLWQRLLKKYKSSLDMSSVQLDGTHTPAKRGGEAVAYQGRKKCKTSNMLILSDSKGIPIACSEPISGNHNDAFNLTQNFDSMVTSLKASNISVDGLFLNADAGFDTVSFRNCLFKHDIFDNIDNNKRNGKNDVSFLDEALYKQRFVVERTNAWLDAFKAILVRFETKSSHWKALNIIAFCIIILRQL</sequence>
<reference evidence="5" key="2">
    <citation type="submission" date="2021-04" db="EMBL/GenBank/DDBJ databases">
        <authorList>
            <person name="Zhang T."/>
            <person name="Zhang Y."/>
            <person name="Lu D."/>
            <person name="Zuo D."/>
            <person name="Du Z."/>
        </authorList>
    </citation>
    <scope>NUCLEOTIDE SEQUENCE</scope>
    <source>
        <strain evidence="5">JR1</strain>
    </source>
</reference>
<dbReference type="Pfam" id="PF13340">
    <property type="entry name" value="DUF4096"/>
    <property type="match status" value="1"/>
</dbReference>
<organism evidence="5 6">
    <name type="scientific">Carboxylicivirga sediminis</name>
    <dbReference type="NCBI Taxonomy" id="2006564"/>
    <lineage>
        <taxon>Bacteria</taxon>
        <taxon>Pseudomonadati</taxon>
        <taxon>Bacteroidota</taxon>
        <taxon>Bacteroidia</taxon>
        <taxon>Marinilabiliales</taxon>
        <taxon>Marinilabiliaceae</taxon>
        <taxon>Carboxylicivirga</taxon>
    </lineage>
</organism>
<dbReference type="PANTHER" id="PTHR30007">
    <property type="entry name" value="PHP DOMAIN PROTEIN"/>
    <property type="match status" value="1"/>
</dbReference>
<evidence type="ECO:0000256" key="1">
    <source>
        <dbReference type="ARBA" id="ARBA00001968"/>
    </source>
</evidence>
<keyword evidence="6" id="KW-1185">Reference proteome</keyword>
<accession>A0A941F3H4</accession>
<dbReference type="AlphaFoldDB" id="A0A941F3H4"/>
<protein>
    <submittedName>
        <fullName evidence="5">IS5 family transposase</fullName>
    </submittedName>
</protein>
<evidence type="ECO:0000259" key="4">
    <source>
        <dbReference type="Pfam" id="PF13359"/>
    </source>
</evidence>
<feature type="domain" description="Insertion element IS402-like" evidence="3">
    <location>
        <begin position="30"/>
        <end position="87"/>
    </location>
</feature>
<dbReference type="NCBIfam" id="NF033580">
    <property type="entry name" value="transpos_IS5_3"/>
    <property type="match status" value="1"/>
</dbReference>
<proteinExistence type="predicted"/>
<dbReference type="EMBL" id="JAGTAR010000015">
    <property type="protein sequence ID" value="MBR8536081.1"/>
    <property type="molecule type" value="Genomic_DNA"/>
</dbReference>
<keyword evidence="2" id="KW-0479">Metal-binding</keyword>
<dbReference type="Pfam" id="PF13359">
    <property type="entry name" value="DDE_Tnp_4"/>
    <property type="match status" value="1"/>
</dbReference>
<evidence type="ECO:0000313" key="5">
    <source>
        <dbReference type="EMBL" id="MBR8536081.1"/>
    </source>
</evidence>
<gene>
    <name evidence="5" type="ORF">KDU71_10980</name>
</gene>
<comment type="caution">
    <text evidence="5">The sequence shown here is derived from an EMBL/GenBank/DDBJ whole genome shotgun (WGS) entry which is preliminary data.</text>
</comment>
<dbReference type="Proteomes" id="UP000679220">
    <property type="component" value="Unassembled WGS sequence"/>
</dbReference>
<name>A0A941F3H4_9BACT</name>
<dbReference type="GO" id="GO:0046872">
    <property type="term" value="F:metal ion binding"/>
    <property type="evidence" value="ECO:0007669"/>
    <property type="project" value="UniProtKB-KW"/>
</dbReference>
<evidence type="ECO:0000259" key="3">
    <source>
        <dbReference type="Pfam" id="PF13340"/>
    </source>
</evidence>
<reference evidence="5" key="1">
    <citation type="journal article" date="2018" name="Int. J. Syst. Evol. Microbiol.">
        <title>Carboxylicivirga sediminis sp. nov., isolated from coastal sediment.</title>
        <authorList>
            <person name="Wang F.Q."/>
            <person name="Ren L.H."/>
            <person name="Zou R.J."/>
            <person name="Sun Y.Z."/>
            <person name="Liu X.J."/>
            <person name="Jiang F."/>
            <person name="Liu L.J."/>
        </authorList>
    </citation>
    <scope>NUCLEOTIDE SEQUENCE</scope>
    <source>
        <strain evidence="5">JR1</strain>
    </source>
</reference>
<evidence type="ECO:0000313" key="6">
    <source>
        <dbReference type="Proteomes" id="UP000679220"/>
    </source>
</evidence>
<evidence type="ECO:0000256" key="2">
    <source>
        <dbReference type="ARBA" id="ARBA00022723"/>
    </source>
</evidence>